<dbReference type="PANTHER" id="PTHR43479">
    <property type="entry name" value="ACREF/ENVCD OPERON REPRESSOR-RELATED"/>
    <property type="match status" value="1"/>
</dbReference>
<evidence type="ECO:0000313" key="4">
    <source>
        <dbReference type="EMBL" id="QPG60174.1"/>
    </source>
</evidence>
<dbReference type="PROSITE" id="PS50977">
    <property type="entry name" value="HTH_TETR_2"/>
    <property type="match status" value="1"/>
</dbReference>
<dbReference type="RefSeq" id="WP_142873357.1">
    <property type="nucleotide sequence ID" value="NZ_CP045503.2"/>
</dbReference>
<evidence type="ECO:0000313" key="5">
    <source>
        <dbReference type="Proteomes" id="UP000316416"/>
    </source>
</evidence>
<evidence type="ECO:0000256" key="1">
    <source>
        <dbReference type="ARBA" id="ARBA00023125"/>
    </source>
</evidence>
<feature type="domain" description="HTH tetR-type" evidence="3">
    <location>
        <begin position="9"/>
        <end position="69"/>
    </location>
</feature>
<dbReference type="Pfam" id="PF00440">
    <property type="entry name" value="TetR_N"/>
    <property type="match status" value="1"/>
</dbReference>
<sequence length="253" mass="28876">MNNDLSKYDRVRSAILEEAEKSVIEKGLCSFRMSSLAELVGCSKKTLYGFFKSKEDIIAALFTKSVTDSIHHYEQIISQKHLSSREKILYILMYENIKCWNSSKGDLCINFLGVNPHIYEHAGQEIEGDINVVFMKIKTQVEDVWRSALRSGELNASKQEIQECIFHIRLVERGGIVVGQNRFLRQNGHNCRLRSIYNLLCSILDLLDWRLDTKCDSYDGMIQDVSCITGVSIGDDSLNCRTAYDTLNDTLDI</sequence>
<evidence type="ECO:0000259" key="3">
    <source>
        <dbReference type="PROSITE" id="PS50977"/>
    </source>
</evidence>
<dbReference type="Proteomes" id="UP000316416">
    <property type="component" value="Chromosome"/>
</dbReference>
<dbReference type="SUPFAM" id="SSF46689">
    <property type="entry name" value="Homeodomain-like"/>
    <property type="match status" value="1"/>
</dbReference>
<feature type="DNA-binding region" description="H-T-H motif" evidence="2">
    <location>
        <begin position="32"/>
        <end position="51"/>
    </location>
</feature>
<dbReference type="Gene3D" id="1.10.357.10">
    <property type="entry name" value="Tetracycline Repressor, domain 2"/>
    <property type="match status" value="1"/>
</dbReference>
<name>A0ABX6VCL3_9GAMM</name>
<evidence type="ECO:0000256" key="2">
    <source>
        <dbReference type="PROSITE-ProRule" id="PRU00335"/>
    </source>
</evidence>
<protein>
    <submittedName>
        <fullName evidence="4">TetR/AcrR family transcriptional regulator</fullName>
    </submittedName>
</protein>
<dbReference type="PANTHER" id="PTHR43479:SF11">
    <property type="entry name" value="ACREF_ENVCD OPERON REPRESSOR-RELATED"/>
    <property type="match status" value="1"/>
</dbReference>
<accession>A0ABX6VCL3</accession>
<gene>
    <name evidence="4" type="ORF">FM038_024670</name>
</gene>
<organism evidence="4 5">
    <name type="scientific">Shewanella eurypsychrophilus</name>
    <dbReference type="NCBI Taxonomy" id="2593656"/>
    <lineage>
        <taxon>Bacteria</taxon>
        <taxon>Pseudomonadati</taxon>
        <taxon>Pseudomonadota</taxon>
        <taxon>Gammaproteobacteria</taxon>
        <taxon>Alteromonadales</taxon>
        <taxon>Shewanellaceae</taxon>
        <taxon>Shewanella</taxon>
    </lineage>
</organism>
<keyword evidence="1 2" id="KW-0238">DNA-binding</keyword>
<dbReference type="PRINTS" id="PR00455">
    <property type="entry name" value="HTHTETR"/>
</dbReference>
<dbReference type="InterPro" id="IPR001647">
    <property type="entry name" value="HTH_TetR"/>
</dbReference>
<dbReference type="EMBL" id="CP045503">
    <property type="protein sequence ID" value="QPG60174.1"/>
    <property type="molecule type" value="Genomic_DNA"/>
</dbReference>
<dbReference type="InterPro" id="IPR009057">
    <property type="entry name" value="Homeodomain-like_sf"/>
</dbReference>
<keyword evidence="5" id="KW-1185">Reference proteome</keyword>
<dbReference type="InterPro" id="IPR050624">
    <property type="entry name" value="HTH-type_Tx_Regulator"/>
</dbReference>
<proteinExistence type="predicted"/>
<reference evidence="4" key="1">
    <citation type="submission" date="2021-07" db="EMBL/GenBank/DDBJ databases">
        <title>Shewanella sp. YLB-07 whole genome sequence.</title>
        <authorList>
            <person name="Yu L."/>
        </authorList>
    </citation>
    <scope>NUCLEOTIDE SEQUENCE</scope>
    <source>
        <strain evidence="4">YLB-08</strain>
    </source>
</reference>